<name>A0ABY4BH36_9FLAO</name>
<dbReference type="SUPFAM" id="SSF56954">
    <property type="entry name" value="Outer membrane efflux proteins (OEP)"/>
    <property type="match status" value="1"/>
</dbReference>
<keyword evidence="4" id="KW-1134">Transmembrane beta strand</keyword>
<sequence>MIRTKEKFFLGLVLLNFQISVHAQTAGLSLNRLLSGVEEHSKEIALEKLKIQISEAKTKQAKSNQLPNLSVFGSVDKASNMLVYENGIFNKPEHHDVIHTLYNTGANLYLNIFDGFKTKNEIKLAQILSEISVTDKEKLVSATKLKAIHLFIDLYLQRQWKVTMEEDIHDKESQLTEIKNLYKAGIILESDVLRAELELSKRKMTLTEIDNGIIVLQQQINVLMGNDDKTVLEPEISPSEEQIPPFTLEETIELALNKSFDAELSHHETQAAEMKLKLNKGNYYPKVGITGSLQFSNPQIFLYPYNPNWYSLGIIGLKASYDISSLYHNKHKVEESKIELNSAHLHHEFTNDEIRTRIYKSFYQYDEAVKHEKVYEQNQKYADENARILKNAYFNQTALITDLLDANLQQVKAKFELEQSKMEILKNYYSLKFETGTL</sequence>
<evidence type="ECO:0000313" key="9">
    <source>
        <dbReference type="Proteomes" id="UP000831068"/>
    </source>
</evidence>
<dbReference type="InterPro" id="IPR051906">
    <property type="entry name" value="TolC-like"/>
</dbReference>
<reference evidence="8 9" key="1">
    <citation type="submission" date="2022-03" db="EMBL/GenBank/DDBJ databases">
        <title>Chryseobacterium sp. isolated from the Andong Sikhe.</title>
        <authorList>
            <person name="Won M."/>
            <person name="Kim S.-J."/>
            <person name="Kwon S.-W."/>
        </authorList>
    </citation>
    <scope>NUCLEOTIDE SEQUENCE [LARGE SCALE GENOMIC DNA]</scope>
    <source>
        <strain evidence="8 9">ADR-1</strain>
    </source>
</reference>
<evidence type="ECO:0000256" key="5">
    <source>
        <dbReference type="ARBA" id="ARBA00022692"/>
    </source>
</evidence>
<dbReference type="PANTHER" id="PTHR30026:SF20">
    <property type="entry name" value="OUTER MEMBRANE PROTEIN TOLC"/>
    <property type="match status" value="1"/>
</dbReference>
<dbReference type="InterPro" id="IPR003423">
    <property type="entry name" value="OMP_efflux"/>
</dbReference>
<evidence type="ECO:0000256" key="6">
    <source>
        <dbReference type="ARBA" id="ARBA00023136"/>
    </source>
</evidence>
<evidence type="ECO:0000313" key="8">
    <source>
        <dbReference type="EMBL" id="UOE37577.1"/>
    </source>
</evidence>
<proteinExistence type="inferred from homology"/>
<comment type="subcellular location">
    <subcellularLocation>
        <location evidence="1">Cell outer membrane</location>
    </subcellularLocation>
</comment>
<protein>
    <submittedName>
        <fullName evidence="8">TolC family protein</fullName>
    </submittedName>
</protein>
<evidence type="ECO:0000256" key="3">
    <source>
        <dbReference type="ARBA" id="ARBA00022448"/>
    </source>
</evidence>
<dbReference type="RefSeq" id="WP_243575988.1">
    <property type="nucleotide sequence ID" value="NZ_CP094529.1"/>
</dbReference>
<keyword evidence="7" id="KW-0998">Cell outer membrane</keyword>
<organism evidence="8 9">
    <name type="scientific">Chryseobacterium oryzae</name>
    <dbReference type="NCBI Taxonomy" id="2929799"/>
    <lineage>
        <taxon>Bacteria</taxon>
        <taxon>Pseudomonadati</taxon>
        <taxon>Bacteroidota</taxon>
        <taxon>Flavobacteriia</taxon>
        <taxon>Flavobacteriales</taxon>
        <taxon>Weeksellaceae</taxon>
        <taxon>Chryseobacterium group</taxon>
        <taxon>Chryseobacterium</taxon>
    </lineage>
</organism>
<comment type="similarity">
    <text evidence="2">Belongs to the outer membrane factor (OMF) (TC 1.B.17) family.</text>
</comment>
<keyword evidence="6" id="KW-0472">Membrane</keyword>
<evidence type="ECO:0000256" key="7">
    <source>
        <dbReference type="ARBA" id="ARBA00023237"/>
    </source>
</evidence>
<dbReference type="EMBL" id="CP094529">
    <property type="protein sequence ID" value="UOE37577.1"/>
    <property type="molecule type" value="Genomic_DNA"/>
</dbReference>
<dbReference type="Gene3D" id="1.20.1600.10">
    <property type="entry name" value="Outer membrane efflux proteins (OEP)"/>
    <property type="match status" value="1"/>
</dbReference>
<evidence type="ECO:0000256" key="2">
    <source>
        <dbReference type="ARBA" id="ARBA00007613"/>
    </source>
</evidence>
<evidence type="ECO:0000256" key="1">
    <source>
        <dbReference type="ARBA" id="ARBA00004442"/>
    </source>
</evidence>
<accession>A0ABY4BH36</accession>
<dbReference type="PANTHER" id="PTHR30026">
    <property type="entry name" value="OUTER MEMBRANE PROTEIN TOLC"/>
    <property type="match status" value="1"/>
</dbReference>
<keyword evidence="5" id="KW-0812">Transmembrane</keyword>
<evidence type="ECO:0000256" key="4">
    <source>
        <dbReference type="ARBA" id="ARBA00022452"/>
    </source>
</evidence>
<gene>
    <name evidence="8" type="ORF">MTP08_10955</name>
</gene>
<dbReference type="Pfam" id="PF02321">
    <property type="entry name" value="OEP"/>
    <property type="match status" value="1"/>
</dbReference>
<keyword evidence="9" id="KW-1185">Reference proteome</keyword>
<dbReference type="Proteomes" id="UP000831068">
    <property type="component" value="Chromosome"/>
</dbReference>
<keyword evidence="3" id="KW-0813">Transport</keyword>